<sequence>MNVTVNRAEFLAAAKRAASVAPLSSPLEPLRGILLETDRREGCLTISATNLEVSLVQTIPCTSLDADALVLNARLLEGMLDKLEGDSVTLIRVEQQPVVLLTSGLAAYRIGVWERGIFPQIESPYPADTVLVTGIPAMTKRTIFAVGEKKNTPLLRCVNLMFTPNGLKAVGSNGSCVVSAKGDSQSTGNISLLVPASSLGKLAHMCEDTDEFRVGTTGDHIVFFRDGLLFSARLMSGRYINTEQLISSLVNTFTVFTDVTDLRDGLYTACSVEADGKVMLHFEGDRLIFRCDGVYGSAVSQIDVIPLKGTPQGEFWYLTRPLLTCLDALSGTVQLGAAQGGLLTISTEDAFYMQNGVRPPSEQQSSKAA</sequence>
<dbReference type="SMART" id="SM00480">
    <property type="entry name" value="POL3Bc"/>
    <property type="match status" value="1"/>
</dbReference>
<dbReference type="GO" id="GO:0005737">
    <property type="term" value="C:cytoplasm"/>
    <property type="evidence" value="ECO:0007669"/>
    <property type="project" value="UniProtKB-SubCell"/>
</dbReference>
<protein>
    <recommendedName>
        <fullName evidence="9">DNA polymerase III subunit beta</fullName>
    </recommendedName>
</protein>
<evidence type="ECO:0000256" key="9">
    <source>
        <dbReference type="ARBA" id="ARBA00033275"/>
    </source>
</evidence>
<dbReference type="GO" id="GO:0006271">
    <property type="term" value="P:DNA strand elongation involved in DNA replication"/>
    <property type="evidence" value="ECO:0007669"/>
    <property type="project" value="TreeGrafter"/>
</dbReference>
<evidence type="ECO:0000256" key="6">
    <source>
        <dbReference type="ARBA" id="ARBA00022705"/>
    </source>
</evidence>
<evidence type="ECO:0000256" key="5">
    <source>
        <dbReference type="ARBA" id="ARBA00022695"/>
    </source>
</evidence>
<dbReference type="Pfam" id="PF00712">
    <property type="entry name" value="DNA_pol3_beta"/>
    <property type="match status" value="1"/>
</dbReference>
<dbReference type="GO" id="GO:0003677">
    <property type="term" value="F:DNA binding"/>
    <property type="evidence" value="ECO:0007669"/>
    <property type="project" value="UniProtKB-KW"/>
</dbReference>
<organism evidence="11 12">
    <name type="scientific">Flavonifractor plautii</name>
    <name type="common">Fusobacterium plautii</name>
    <dbReference type="NCBI Taxonomy" id="292800"/>
    <lineage>
        <taxon>Bacteria</taxon>
        <taxon>Bacillati</taxon>
        <taxon>Bacillota</taxon>
        <taxon>Clostridia</taxon>
        <taxon>Eubacteriales</taxon>
        <taxon>Oscillospiraceae</taxon>
        <taxon>Flavonifractor</taxon>
    </lineage>
</organism>
<dbReference type="PANTHER" id="PTHR30478">
    <property type="entry name" value="DNA POLYMERASE III SUBUNIT BETA"/>
    <property type="match status" value="1"/>
</dbReference>
<comment type="similarity">
    <text evidence="2">Belongs to the beta sliding clamp family.</text>
</comment>
<evidence type="ECO:0000256" key="2">
    <source>
        <dbReference type="ARBA" id="ARBA00010752"/>
    </source>
</evidence>
<keyword evidence="4" id="KW-0808">Transferase</keyword>
<evidence type="ECO:0000256" key="4">
    <source>
        <dbReference type="ARBA" id="ARBA00022679"/>
    </source>
</evidence>
<keyword evidence="5" id="KW-0548">Nucleotidyltransferase</keyword>
<dbReference type="EMBL" id="WKPR01000002">
    <property type="protein sequence ID" value="MSB18182.1"/>
    <property type="molecule type" value="Genomic_DNA"/>
</dbReference>
<proteinExistence type="inferred from homology"/>
<evidence type="ECO:0000313" key="11">
    <source>
        <dbReference type="EMBL" id="MSB18182.1"/>
    </source>
</evidence>
<dbReference type="Proteomes" id="UP000434475">
    <property type="component" value="Unassembled WGS sequence"/>
</dbReference>
<keyword evidence="7" id="KW-0239">DNA-directed DNA polymerase</keyword>
<evidence type="ECO:0000259" key="10">
    <source>
        <dbReference type="Pfam" id="PF00712"/>
    </source>
</evidence>
<evidence type="ECO:0000256" key="3">
    <source>
        <dbReference type="ARBA" id="ARBA00022490"/>
    </source>
</evidence>
<accession>A0A6I2R4D0</accession>
<dbReference type="Gene3D" id="3.10.150.10">
    <property type="entry name" value="DNA Polymerase III, subunit A, domain 2"/>
    <property type="match status" value="1"/>
</dbReference>
<keyword evidence="8" id="KW-0238">DNA-binding</keyword>
<dbReference type="InterPro" id="IPR046938">
    <property type="entry name" value="DNA_clamp_sf"/>
</dbReference>
<evidence type="ECO:0000313" key="12">
    <source>
        <dbReference type="Proteomes" id="UP000434475"/>
    </source>
</evidence>
<comment type="caution">
    <text evidence="11">The sequence shown here is derived from an EMBL/GenBank/DDBJ whole genome shotgun (WGS) entry which is preliminary data.</text>
</comment>
<comment type="subcellular location">
    <subcellularLocation>
        <location evidence="1">Cytoplasm</location>
    </subcellularLocation>
</comment>
<name>A0A6I2R4D0_FLAPL</name>
<dbReference type="InterPro" id="IPR022634">
    <property type="entry name" value="DNA_polIII_beta_N"/>
</dbReference>
<reference evidence="11 12" key="1">
    <citation type="journal article" date="2019" name="Nat. Med.">
        <title>A library of human gut bacterial isolates paired with longitudinal multiomics data enables mechanistic microbiome research.</title>
        <authorList>
            <person name="Poyet M."/>
            <person name="Groussin M."/>
            <person name="Gibbons S.M."/>
            <person name="Avila-Pacheco J."/>
            <person name="Jiang X."/>
            <person name="Kearney S.M."/>
            <person name="Perrotta A.R."/>
            <person name="Berdy B."/>
            <person name="Zhao S."/>
            <person name="Lieberman T.D."/>
            <person name="Swanson P.K."/>
            <person name="Smith M."/>
            <person name="Roesemann S."/>
            <person name="Alexander J.E."/>
            <person name="Rich S.A."/>
            <person name="Livny J."/>
            <person name="Vlamakis H."/>
            <person name="Clish C."/>
            <person name="Bullock K."/>
            <person name="Deik A."/>
            <person name="Scott J."/>
            <person name="Pierce K.A."/>
            <person name="Xavier R.J."/>
            <person name="Alm E.J."/>
        </authorList>
    </citation>
    <scope>NUCLEOTIDE SEQUENCE [LARGE SCALE GENOMIC DNA]</scope>
    <source>
        <strain evidence="11 12">BIOML-A2</strain>
    </source>
</reference>
<dbReference type="AlphaFoldDB" id="A0A6I2R4D0"/>
<keyword evidence="3" id="KW-0963">Cytoplasm</keyword>
<keyword evidence="6" id="KW-0235">DNA replication</keyword>
<dbReference type="RefSeq" id="WP_172697083.1">
    <property type="nucleotide sequence ID" value="NZ_BAABZG010000001.1"/>
</dbReference>
<gene>
    <name evidence="11" type="ORF">GKE97_01470</name>
</gene>
<dbReference type="SUPFAM" id="SSF55979">
    <property type="entry name" value="DNA clamp"/>
    <property type="match status" value="2"/>
</dbReference>
<dbReference type="GO" id="GO:0003887">
    <property type="term" value="F:DNA-directed DNA polymerase activity"/>
    <property type="evidence" value="ECO:0007669"/>
    <property type="project" value="UniProtKB-KW"/>
</dbReference>
<dbReference type="GO" id="GO:0008408">
    <property type="term" value="F:3'-5' exonuclease activity"/>
    <property type="evidence" value="ECO:0007669"/>
    <property type="project" value="InterPro"/>
</dbReference>
<evidence type="ECO:0000256" key="1">
    <source>
        <dbReference type="ARBA" id="ARBA00004496"/>
    </source>
</evidence>
<dbReference type="InterPro" id="IPR001001">
    <property type="entry name" value="DNA_polIII_beta"/>
</dbReference>
<evidence type="ECO:0000256" key="7">
    <source>
        <dbReference type="ARBA" id="ARBA00022932"/>
    </source>
</evidence>
<evidence type="ECO:0000256" key="8">
    <source>
        <dbReference type="ARBA" id="ARBA00023125"/>
    </source>
</evidence>
<dbReference type="Gene3D" id="3.70.10.10">
    <property type="match status" value="1"/>
</dbReference>
<dbReference type="GO" id="GO:0009360">
    <property type="term" value="C:DNA polymerase III complex"/>
    <property type="evidence" value="ECO:0007669"/>
    <property type="project" value="InterPro"/>
</dbReference>
<dbReference type="PANTHER" id="PTHR30478:SF0">
    <property type="entry name" value="BETA SLIDING CLAMP"/>
    <property type="match status" value="1"/>
</dbReference>
<feature type="domain" description="DNA polymerase III beta sliding clamp N-terminal" evidence="10">
    <location>
        <begin position="1"/>
        <end position="121"/>
    </location>
</feature>